<dbReference type="SUPFAM" id="SSF51445">
    <property type="entry name" value="(Trans)glycosidases"/>
    <property type="match status" value="1"/>
</dbReference>
<evidence type="ECO:0000256" key="1">
    <source>
        <dbReference type="SAM" id="SignalP"/>
    </source>
</evidence>
<feature type="chain" id="PRO_5011984203" evidence="1">
    <location>
        <begin position="23"/>
        <end position="217"/>
    </location>
</feature>
<dbReference type="InterPro" id="IPR017853">
    <property type="entry name" value="GH"/>
</dbReference>
<reference evidence="2 3" key="1">
    <citation type="submission" date="2016-09" db="EMBL/GenBank/DDBJ databases">
        <title>genome sequences of unsequenced Mycobacteria.</title>
        <authorList>
            <person name="Greninger A.L."/>
            <person name="Jerome K.R."/>
            <person name="Mcnair B."/>
            <person name="Wallis C."/>
            <person name="Fang F."/>
        </authorList>
    </citation>
    <scope>NUCLEOTIDE SEQUENCE [LARGE SCALE GENOMIC DNA]</scope>
    <source>
        <strain evidence="2 3">BM1</strain>
    </source>
</reference>
<accession>A0A1T3WPV0</accession>
<dbReference type="Gene3D" id="3.20.20.80">
    <property type="entry name" value="Glycosidases"/>
    <property type="match status" value="1"/>
</dbReference>
<protein>
    <submittedName>
        <fullName evidence="2">Beta-mannosidase</fullName>
    </submittedName>
</protein>
<dbReference type="Proteomes" id="UP000191039">
    <property type="component" value="Unassembled WGS sequence"/>
</dbReference>
<dbReference type="EMBL" id="MIJD01000006">
    <property type="protein sequence ID" value="OPE56181.1"/>
    <property type="molecule type" value="Genomic_DNA"/>
</dbReference>
<feature type="signal peptide" evidence="1">
    <location>
        <begin position="1"/>
        <end position="22"/>
    </location>
</feature>
<sequence>MRRRLLRIIVSLLAVFLTASCAAPSSQSADPASPTAPIPPLGVSGTSLTLDGKPWWPIGINAYQLATDWSVNAGCGAEVDLDAFFSRLQPHSLTRFNAFSSLAVNKHTGLLDFSAIDAVVRAAERHGQLLVAVLSNNEGACEGDSFKDYEWYARGWRTEVSPGTPMTFQAWLDTAVQRWRDSPALAGWTAVGEPEPSECRDPQCDWTRRYCHPDSPN</sequence>
<organism evidence="2 3">
    <name type="scientific">Mycolicibacterium diernhoferi</name>
    <dbReference type="NCBI Taxonomy" id="1801"/>
    <lineage>
        <taxon>Bacteria</taxon>
        <taxon>Bacillati</taxon>
        <taxon>Actinomycetota</taxon>
        <taxon>Actinomycetes</taxon>
        <taxon>Mycobacteriales</taxon>
        <taxon>Mycobacteriaceae</taxon>
        <taxon>Mycolicibacterium</taxon>
    </lineage>
</organism>
<evidence type="ECO:0000313" key="3">
    <source>
        <dbReference type="Proteomes" id="UP000191039"/>
    </source>
</evidence>
<gene>
    <name evidence="2" type="ORF">BV510_01355</name>
</gene>
<evidence type="ECO:0000313" key="2">
    <source>
        <dbReference type="EMBL" id="OPE56181.1"/>
    </source>
</evidence>
<dbReference type="AlphaFoldDB" id="A0A1T3WPV0"/>
<comment type="caution">
    <text evidence="2">The sequence shown here is derived from an EMBL/GenBank/DDBJ whole genome shotgun (WGS) entry which is preliminary data.</text>
</comment>
<feature type="non-terminal residue" evidence="2">
    <location>
        <position position="217"/>
    </location>
</feature>
<name>A0A1T3WPV0_9MYCO</name>
<dbReference type="PROSITE" id="PS51257">
    <property type="entry name" value="PROKAR_LIPOPROTEIN"/>
    <property type="match status" value="1"/>
</dbReference>
<keyword evidence="1" id="KW-0732">Signal</keyword>
<proteinExistence type="predicted"/>